<comment type="caution">
    <text evidence="1">The sequence shown here is derived from an EMBL/GenBank/DDBJ whole genome shotgun (WGS) entry which is preliminary data.</text>
</comment>
<gene>
    <name evidence="1" type="ORF">SDC9_33117</name>
</gene>
<name>A0A644V8K0_9ZZZZ</name>
<accession>A0A644V8K0</accession>
<sequence length="93" mass="10051">MTTIKTEQRILTLETVSDAVKLNSEARLELSGDIVNLSGQIQSDQAYLGSFNVNQGPDGKLSTNINVNDTDNLSLASSAINLLISDINEMRIV</sequence>
<dbReference type="AlphaFoldDB" id="A0A644V8K0"/>
<evidence type="ECO:0000313" key="1">
    <source>
        <dbReference type="EMBL" id="MPL87123.1"/>
    </source>
</evidence>
<organism evidence="1">
    <name type="scientific">bioreactor metagenome</name>
    <dbReference type="NCBI Taxonomy" id="1076179"/>
    <lineage>
        <taxon>unclassified sequences</taxon>
        <taxon>metagenomes</taxon>
        <taxon>ecological metagenomes</taxon>
    </lineage>
</organism>
<reference evidence="1" key="1">
    <citation type="submission" date="2019-08" db="EMBL/GenBank/DDBJ databases">
        <authorList>
            <person name="Kucharzyk K."/>
            <person name="Murdoch R.W."/>
            <person name="Higgins S."/>
            <person name="Loffler F."/>
        </authorList>
    </citation>
    <scope>NUCLEOTIDE SEQUENCE</scope>
</reference>
<dbReference type="EMBL" id="VSSQ01000233">
    <property type="protein sequence ID" value="MPL87123.1"/>
    <property type="molecule type" value="Genomic_DNA"/>
</dbReference>
<proteinExistence type="predicted"/>
<protein>
    <submittedName>
        <fullName evidence="1">Uncharacterized protein</fullName>
    </submittedName>
</protein>